<dbReference type="RefSeq" id="WP_138692048.1">
    <property type="nucleotide sequence ID" value="NZ_JBHSAZ010000043.1"/>
</dbReference>
<dbReference type="PROSITE" id="PS50042">
    <property type="entry name" value="CNMP_BINDING_3"/>
    <property type="match status" value="1"/>
</dbReference>
<gene>
    <name evidence="2" type="ORF">ETD85_24105</name>
</gene>
<organism evidence="2 3">
    <name type="scientific">Nonomuraea zeae</name>
    <dbReference type="NCBI Taxonomy" id="1642303"/>
    <lineage>
        <taxon>Bacteria</taxon>
        <taxon>Bacillati</taxon>
        <taxon>Actinomycetota</taxon>
        <taxon>Actinomycetes</taxon>
        <taxon>Streptosporangiales</taxon>
        <taxon>Streptosporangiaceae</taxon>
        <taxon>Nonomuraea</taxon>
    </lineage>
</organism>
<dbReference type="Proteomes" id="UP000306628">
    <property type="component" value="Unassembled WGS sequence"/>
</dbReference>
<keyword evidence="3" id="KW-1185">Reference proteome</keyword>
<feature type="domain" description="Cyclic nucleotide-binding" evidence="1">
    <location>
        <begin position="248"/>
        <end position="332"/>
    </location>
</feature>
<dbReference type="EMBL" id="VCKX01000075">
    <property type="protein sequence ID" value="TMR31995.1"/>
    <property type="molecule type" value="Genomic_DNA"/>
</dbReference>
<accession>A0A5S4GGA7</accession>
<dbReference type="AlphaFoldDB" id="A0A5S4GGA7"/>
<evidence type="ECO:0000313" key="3">
    <source>
        <dbReference type="Proteomes" id="UP000306628"/>
    </source>
</evidence>
<sequence>MTIKRQLSIVLILPVATACGLVEQVSNGRPFASAPSKSSSASPFQKRVVTVAEAKKILLSWHRAEREAMRQGGTDWSAAEAGLVAEIHRAEVLLDRIQGEKPEVTQDPIIKPRFFIPRAGAGTPWFMADYTHKGNYKRIQVIFARTPAGWRVTAESVRNGKLPTPARDRDGYAIAVAPDDKSRLTISPRQLAQAHARLVATGGDDRRAKRLIAQNIFTWYAGFRKQEQDRLPSKWDLRRNTRAAPEVYALRTTTGSAMVWYGLTEEDTYAARPGARAMTFKDGMADDLSKGKSFRELAVYKRGSQYLSVIPKSPGQTLIYFGRYGYMSITGA</sequence>
<protein>
    <recommendedName>
        <fullName evidence="1">Cyclic nucleotide-binding domain-containing protein</fullName>
    </recommendedName>
</protein>
<dbReference type="InterPro" id="IPR000595">
    <property type="entry name" value="cNMP-bd_dom"/>
</dbReference>
<comment type="caution">
    <text evidence="2">The sequence shown here is derived from an EMBL/GenBank/DDBJ whole genome shotgun (WGS) entry which is preliminary data.</text>
</comment>
<proteinExistence type="predicted"/>
<dbReference type="InterPro" id="IPR058407">
    <property type="entry name" value="DUF8094"/>
</dbReference>
<reference evidence="2 3" key="1">
    <citation type="submission" date="2019-05" db="EMBL/GenBank/DDBJ databases">
        <title>Draft genome sequence of Nonomuraea zeae DSM 100528.</title>
        <authorList>
            <person name="Saricaoglu S."/>
            <person name="Isik K."/>
        </authorList>
    </citation>
    <scope>NUCLEOTIDE SEQUENCE [LARGE SCALE GENOMIC DNA]</scope>
    <source>
        <strain evidence="2 3">DSM 100528</strain>
    </source>
</reference>
<name>A0A5S4GGA7_9ACTN</name>
<evidence type="ECO:0000259" key="1">
    <source>
        <dbReference type="PROSITE" id="PS50042"/>
    </source>
</evidence>
<evidence type="ECO:0000313" key="2">
    <source>
        <dbReference type="EMBL" id="TMR31995.1"/>
    </source>
</evidence>
<dbReference type="Pfam" id="PF26366">
    <property type="entry name" value="DUF8094"/>
    <property type="match status" value="1"/>
</dbReference>
<dbReference type="OrthoDB" id="3510378at2"/>
<dbReference type="PROSITE" id="PS51257">
    <property type="entry name" value="PROKAR_LIPOPROTEIN"/>
    <property type="match status" value="1"/>
</dbReference>